<accession>A0A8T0TL89</accession>
<protein>
    <submittedName>
        <fullName evidence="2">Uncharacterized protein</fullName>
    </submittedName>
</protein>
<dbReference type="Proteomes" id="UP000823388">
    <property type="component" value="Chromosome 4K"/>
</dbReference>
<evidence type="ECO:0000313" key="2">
    <source>
        <dbReference type="EMBL" id="KAG2612702.1"/>
    </source>
</evidence>
<evidence type="ECO:0000313" key="3">
    <source>
        <dbReference type="Proteomes" id="UP000823388"/>
    </source>
</evidence>
<keyword evidence="3" id="KW-1185">Reference proteome</keyword>
<gene>
    <name evidence="2" type="ORF">PVAP13_4KG320400</name>
</gene>
<organism evidence="2 3">
    <name type="scientific">Panicum virgatum</name>
    <name type="common">Blackwell switchgrass</name>
    <dbReference type="NCBI Taxonomy" id="38727"/>
    <lineage>
        <taxon>Eukaryota</taxon>
        <taxon>Viridiplantae</taxon>
        <taxon>Streptophyta</taxon>
        <taxon>Embryophyta</taxon>
        <taxon>Tracheophyta</taxon>
        <taxon>Spermatophyta</taxon>
        <taxon>Magnoliopsida</taxon>
        <taxon>Liliopsida</taxon>
        <taxon>Poales</taxon>
        <taxon>Poaceae</taxon>
        <taxon>PACMAD clade</taxon>
        <taxon>Panicoideae</taxon>
        <taxon>Panicodae</taxon>
        <taxon>Paniceae</taxon>
        <taxon>Panicinae</taxon>
        <taxon>Panicum</taxon>
        <taxon>Panicum sect. Hiantes</taxon>
    </lineage>
</organism>
<reference evidence="2" key="1">
    <citation type="submission" date="2020-05" db="EMBL/GenBank/DDBJ databases">
        <title>WGS assembly of Panicum virgatum.</title>
        <authorList>
            <person name="Lovell J.T."/>
            <person name="Jenkins J."/>
            <person name="Shu S."/>
            <person name="Juenger T.E."/>
            <person name="Schmutz J."/>
        </authorList>
    </citation>
    <scope>NUCLEOTIDE SEQUENCE</scope>
    <source>
        <strain evidence="2">AP13</strain>
    </source>
</reference>
<comment type="caution">
    <text evidence="2">The sequence shown here is derived from an EMBL/GenBank/DDBJ whole genome shotgun (WGS) entry which is preliminary data.</text>
</comment>
<feature type="region of interest" description="Disordered" evidence="1">
    <location>
        <begin position="66"/>
        <end position="86"/>
    </location>
</feature>
<proteinExistence type="predicted"/>
<name>A0A8T0TL89_PANVG</name>
<sequence length="256" mass="28914">MMLHPTTWRASPAHERHQTEMVPCFRRQKSSGEIYSKPWDVRQLISFTSSRVRLFLSSHPPISFSRTPLPHGAQLGRSTPGRGRGEGAIHQRVLRGIAGSGPLRARASNLARAAWNRWIRPPPRARIEPCCSPSAIHSEAPPLCSSIRAWRIEISDISPKFSVTFLQRQEGRSGNKAAHKHLTLRSTDNIGFDGVDDRETLGASNNSAQKFTHACYFSKSPVYSKFLGLNRRSVWFFFCIWMKRVPLGDLLMLLQT</sequence>
<dbReference type="AlphaFoldDB" id="A0A8T0TL89"/>
<dbReference type="EMBL" id="CM029043">
    <property type="protein sequence ID" value="KAG2612702.1"/>
    <property type="molecule type" value="Genomic_DNA"/>
</dbReference>
<evidence type="ECO:0000256" key="1">
    <source>
        <dbReference type="SAM" id="MobiDB-lite"/>
    </source>
</evidence>